<feature type="compositionally biased region" description="Polar residues" evidence="2">
    <location>
        <begin position="535"/>
        <end position="561"/>
    </location>
</feature>
<dbReference type="VEuPathDB" id="TriTrypDB:Lsey_0060_0240"/>
<organism evidence="3 4">
    <name type="scientific">Leptomonas seymouri</name>
    <dbReference type="NCBI Taxonomy" id="5684"/>
    <lineage>
        <taxon>Eukaryota</taxon>
        <taxon>Discoba</taxon>
        <taxon>Euglenozoa</taxon>
        <taxon>Kinetoplastea</taxon>
        <taxon>Metakinetoplastina</taxon>
        <taxon>Trypanosomatida</taxon>
        <taxon>Trypanosomatidae</taxon>
        <taxon>Leishmaniinae</taxon>
        <taxon>Leptomonas</taxon>
    </lineage>
</organism>
<dbReference type="Proteomes" id="UP000038009">
    <property type="component" value="Unassembled WGS sequence"/>
</dbReference>
<evidence type="ECO:0000313" key="3">
    <source>
        <dbReference type="EMBL" id="KPI88149.1"/>
    </source>
</evidence>
<name>A0A0N0P6Y4_LEPSE</name>
<evidence type="ECO:0000256" key="2">
    <source>
        <dbReference type="SAM" id="MobiDB-lite"/>
    </source>
</evidence>
<feature type="region of interest" description="Disordered" evidence="2">
    <location>
        <begin position="683"/>
        <end position="712"/>
    </location>
</feature>
<feature type="region of interest" description="Disordered" evidence="2">
    <location>
        <begin position="1042"/>
        <end position="1069"/>
    </location>
</feature>
<keyword evidence="1" id="KW-0175">Coiled coil</keyword>
<evidence type="ECO:0000256" key="1">
    <source>
        <dbReference type="SAM" id="Coils"/>
    </source>
</evidence>
<sequence length="1501" mass="162093">MGAFALCIENATRDIHSLLMLHRVHPQVHADIQRILGSLMRKQYTDMKVLYSPGLADSPEQVCRTLVGNIIDQTITTAIPAAEIAALDKRCMRLEGEKCALKAELTKAESQLEEAQALLLSLKDAHDYMLHSYFREVLALRSRINDLKRQSRAYRAHAAAAASAANVSASVGLSSSMGSQLHQFVLNTSPNKGSVASKRPGAEEVSICEAASASNASAPPTSPLASTREAKPDKADGVSANMSLAKTVSFKFKDSVSGERLCSGRGQTASASASTLAGASGAATKMASLVSGGEERSMRIVPFFSSGFTRGQTMMVQTTTACDALPALEPDSVDAIFDYEKYIRILNGDRGPWTQRYSAMMNGSGEGAQQRRCWPRSHASSDALLYGNDMQDGDLFSSLLDQRQREEQTKTKGFQWLLHLALEPIQHQFHAELNHMREAVHTMQEEHARDLQSIRRALTYVQSRNDGLLDFLETFVQETKRTVTLLARDSRAYTVTDLLSNGTLPVEKSETIRTFFSLGAPPSLEAETGGLSPSPLASSTQVAEAAGSDTSGAPTAPSALSHSLRRRREWRLKADVRLDAEKRKAAMAAMDKRLMRSDVSKAAAITTTPPDARNADNYYRADLGLPFWGEHPITTHAQEVFKELQLMAKEMRATRVQQLCSSDEAMFLQGNSEGRRVRVYDGKEGAAGTDRSRAGSAGQRHRNGSLTTPVSETPDSFYASDLEGVPVLLRRRLRDDWRTMTVTKGDGATAADLLLELVHLRMRRACDQVRLARAHDTIIQSYYPDLADREEVLATWTTHGKQVRAGAKMKRPKLPAIKFGSPEDALKHSALQKLRVDTQKRLDTTSQRIVELQRMLQLFFAEYEARDVGEVEGLFGREAAQRLASEEAAGIYRVNGEVKSTEQLWKSPYLNDENHPGGVLYLPIDLAGIVDADGNMVGGADTYAMLNGAPASIASCMNAASSAPREGSAQSREGGKTGPGDEGMATSDTPEPPNTPYTAVMDYCRGVQLGRSLGRRGEPVYLFQDRKTGEYYVGDASGRPLIRSDTEEGSGGVITGGVGGGSSAARPAEEDGWRLPVSMTRILFPAPLRCLPPAVAAAISNEGNNGFVARALRPLYLVPMAAPLSDEEAIIREGWQASHRHGHTRHDPIFYTTLAPLPLSSSYHHVVPQLQDDLGKAAAAATAVADEEGQGSTNVCNKYLSDPPRVFQPPDEAMSMIRVRAVRLQSRNASHSGSRAVAMPDSSAYGASPLTAQTECNPVHTSNLHNSSVSGFAANSSLTGVPSDYKNVDATASPPETICAVPTKTAAMPIAAPVQSTLLPASSRNPSPRSLDPIRTPCAETAAAKTSPEPYRQLSASTTGASALLLSDSAPPSASATVPAASSSIAAAVLLAKQQRAERLAREAEEADLLKAQRQEAWQQQQQGSDARAPVRGNDFLQLPHLHPLRSHGTGMASMLPSAANSARLQRQMRSDKYLLAPPLPSSRRAEASKQSSSWDLKDDA</sequence>
<accession>A0A0N0P6Y4</accession>
<feature type="region of interest" description="Disordered" evidence="2">
    <location>
        <begin position="962"/>
        <end position="999"/>
    </location>
</feature>
<reference evidence="3 4" key="1">
    <citation type="journal article" date="2015" name="PLoS Pathog.">
        <title>Leptomonas seymouri: Adaptations to the Dixenous Life Cycle Analyzed by Genome Sequencing, Transcriptome Profiling and Co-infection with Leishmania donovani.</title>
        <authorList>
            <person name="Kraeva N."/>
            <person name="Butenko A."/>
            <person name="Hlavacova J."/>
            <person name="Kostygov A."/>
            <person name="Myskova J."/>
            <person name="Grybchuk D."/>
            <person name="Lestinova T."/>
            <person name="Votypka J."/>
            <person name="Volf P."/>
            <person name="Opperdoes F."/>
            <person name="Flegontov P."/>
            <person name="Lukes J."/>
            <person name="Yurchenko V."/>
        </authorList>
    </citation>
    <scope>NUCLEOTIDE SEQUENCE [LARGE SCALE GENOMIC DNA]</scope>
    <source>
        <strain evidence="3 4">ATCC 30220</strain>
    </source>
</reference>
<gene>
    <name evidence="3" type="ORF">ABL78_2782</name>
</gene>
<dbReference type="OMA" id="MLHSYFR"/>
<proteinExistence type="predicted"/>
<keyword evidence="4" id="KW-1185">Reference proteome</keyword>
<feature type="region of interest" description="Disordered" evidence="2">
    <location>
        <begin position="1441"/>
        <end position="1501"/>
    </location>
</feature>
<feature type="compositionally biased region" description="Low complexity" evidence="2">
    <location>
        <begin position="211"/>
        <end position="226"/>
    </location>
</feature>
<protein>
    <submittedName>
        <fullName evidence="3">Uncharacterized protein</fullName>
    </submittedName>
</protein>
<feature type="compositionally biased region" description="Gly residues" evidence="2">
    <location>
        <begin position="1049"/>
        <end position="1062"/>
    </location>
</feature>
<dbReference type="OrthoDB" id="246381at2759"/>
<evidence type="ECO:0000313" key="4">
    <source>
        <dbReference type="Proteomes" id="UP000038009"/>
    </source>
</evidence>
<dbReference type="EMBL" id="LJSK01000060">
    <property type="protein sequence ID" value="KPI88149.1"/>
    <property type="molecule type" value="Genomic_DNA"/>
</dbReference>
<feature type="region of interest" description="Disordered" evidence="2">
    <location>
        <begin position="211"/>
        <end position="235"/>
    </location>
</feature>
<feature type="coiled-coil region" evidence="1">
    <location>
        <begin position="105"/>
        <end position="150"/>
    </location>
</feature>
<comment type="caution">
    <text evidence="3">The sequence shown here is derived from an EMBL/GenBank/DDBJ whole genome shotgun (WGS) entry which is preliminary data.</text>
</comment>
<feature type="region of interest" description="Disordered" evidence="2">
    <location>
        <begin position="524"/>
        <end position="562"/>
    </location>
</feature>